<reference evidence="1 2" key="1">
    <citation type="journal article" date="2019" name="Int. J. Syst. Evol. Microbiol.">
        <title>The Global Catalogue of Microorganisms (GCM) 10K type strain sequencing project: providing services to taxonomists for standard genome sequencing and annotation.</title>
        <authorList>
            <consortium name="The Broad Institute Genomics Platform"/>
            <consortium name="The Broad Institute Genome Sequencing Center for Infectious Disease"/>
            <person name="Wu L."/>
            <person name="Ma J."/>
        </authorList>
    </citation>
    <scope>NUCLEOTIDE SEQUENCE [LARGE SCALE GENOMIC DNA]</scope>
    <source>
        <strain evidence="1 2">JCM 16331</strain>
    </source>
</reference>
<sequence>MSSSNGDLDISPRDVVIMKVRVEYPTVSTRELSDILKNEYGIELSHNRINEILRELSESGAFRETIFPNQEMFRHYLFRIAFHYPNFAEGWESCYWDLREDPHVLMFFNADSRYHWHLVTQFRSDEQMGRWVHEFFKEHGDFLEDFHNTMLRNVHKFQTDAAIFDDILVETPEGRAYLEEHYGEIDTATDTEGTD</sequence>
<proteinExistence type="predicted"/>
<organism evidence="1 2">
    <name type="scientific">Halarchaeum nitratireducens</name>
    <dbReference type="NCBI Taxonomy" id="489913"/>
    <lineage>
        <taxon>Archaea</taxon>
        <taxon>Methanobacteriati</taxon>
        <taxon>Methanobacteriota</taxon>
        <taxon>Stenosarchaea group</taxon>
        <taxon>Halobacteria</taxon>
        <taxon>Halobacteriales</taxon>
        <taxon>Halobacteriaceae</taxon>
    </lineage>
</organism>
<keyword evidence="2" id="KW-1185">Reference proteome</keyword>
<name>A0A830G942_9EURY</name>
<dbReference type="OrthoDB" id="165520at2157"/>
<dbReference type="AlphaFoldDB" id="A0A830G942"/>
<dbReference type="EMBL" id="BMOQ01000002">
    <property type="protein sequence ID" value="GGN10520.1"/>
    <property type="molecule type" value="Genomic_DNA"/>
</dbReference>
<dbReference type="RefSeq" id="WP_188877242.1">
    <property type="nucleotide sequence ID" value="NZ_BMOQ01000002.1"/>
</dbReference>
<accession>A0A830G942</accession>
<dbReference type="Proteomes" id="UP000608850">
    <property type="component" value="Unassembled WGS sequence"/>
</dbReference>
<evidence type="ECO:0000313" key="1">
    <source>
        <dbReference type="EMBL" id="GGN10520.1"/>
    </source>
</evidence>
<protein>
    <submittedName>
        <fullName evidence="1">Uncharacterized protein</fullName>
    </submittedName>
</protein>
<gene>
    <name evidence="1" type="ORF">GCM10009021_07920</name>
</gene>
<comment type="caution">
    <text evidence="1">The sequence shown here is derived from an EMBL/GenBank/DDBJ whole genome shotgun (WGS) entry which is preliminary data.</text>
</comment>
<evidence type="ECO:0000313" key="2">
    <source>
        <dbReference type="Proteomes" id="UP000608850"/>
    </source>
</evidence>